<dbReference type="GO" id="GO:0005634">
    <property type="term" value="C:nucleus"/>
    <property type="evidence" value="ECO:0007669"/>
    <property type="project" value="UniProtKB-SubCell"/>
</dbReference>
<feature type="domain" description="HSF-type DNA-binding" evidence="7">
    <location>
        <begin position="84"/>
        <end position="108"/>
    </location>
</feature>
<evidence type="ECO:0000256" key="6">
    <source>
        <dbReference type="SAM" id="MobiDB-lite"/>
    </source>
</evidence>
<keyword evidence="4" id="KW-0804">Transcription</keyword>
<dbReference type="Proteomes" id="UP000078561">
    <property type="component" value="Unassembled WGS sequence"/>
</dbReference>
<evidence type="ECO:0000313" key="8">
    <source>
        <dbReference type="EMBL" id="SAM04326.1"/>
    </source>
</evidence>
<dbReference type="SUPFAM" id="SSF52172">
    <property type="entry name" value="CheY-like"/>
    <property type="match status" value="1"/>
</dbReference>
<evidence type="ECO:0000256" key="3">
    <source>
        <dbReference type="ARBA" id="ARBA00023125"/>
    </source>
</evidence>
<sequence length="453" mass="51732">MIKSDFLSVGSTLHYLAPTSHPISSKTENDGSRPHQRAHTNIPEFVKKLFSMLEDNDYPSILTWGLEGKTFIVIEPTEFSKLILPQHFKHGNFASFVRQLNKYDFHKIRHQNDAWPYGNQAWEFYHSHFQYKQKDLLKGIKRKPTNHTSNRSSSSQTKPPTQKSVLPSTTLLPASSSSSISSSIGSKNPSDDIRALSQQIIEIQESQMALTNKLRSLAHRHEFVVETVSTFQKSMTAQDDFIHSIVQARAKNNITGPRDDPLLLQLSSPQEQDQLARITKYVEQQQQQLSPYLKSSDQGALLPPPVLVPPSINPLRRDDDPSRWSTHPRILLAVSNKENHSKVIQNLIYQWLVSFGCLIESKSIDSLVDPFHNANRYDLLFVDEDLLSANFVMLTAMRQAHPWIPLISLCKEISEQLFLDWIKHGVTDVLSRPFDQKAVYNMVEKYCSHLKLA</sequence>
<dbReference type="Pfam" id="PF00447">
    <property type="entry name" value="HSF_DNA-bind"/>
    <property type="match status" value="1"/>
</dbReference>
<feature type="compositionally biased region" description="Polar residues" evidence="6">
    <location>
        <begin position="146"/>
        <end position="174"/>
    </location>
</feature>
<name>A0A163JR03_ABSGL</name>
<evidence type="ECO:0000256" key="5">
    <source>
        <dbReference type="ARBA" id="ARBA00023242"/>
    </source>
</evidence>
<dbReference type="GO" id="GO:0003700">
    <property type="term" value="F:DNA-binding transcription factor activity"/>
    <property type="evidence" value="ECO:0007669"/>
    <property type="project" value="InterPro"/>
</dbReference>
<dbReference type="PANTHER" id="PTHR10015">
    <property type="entry name" value="HEAT SHOCK TRANSCRIPTION FACTOR"/>
    <property type="match status" value="1"/>
</dbReference>
<dbReference type="FunFam" id="1.10.10.10:FF:000027">
    <property type="entry name" value="Heat shock transcription factor 1"/>
    <property type="match status" value="1"/>
</dbReference>
<evidence type="ECO:0000256" key="4">
    <source>
        <dbReference type="ARBA" id="ARBA00023163"/>
    </source>
</evidence>
<dbReference type="InterPro" id="IPR036390">
    <property type="entry name" value="WH_DNA-bd_sf"/>
</dbReference>
<dbReference type="EMBL" id="LT554356">
    <property type="protein sequence ID" value="SAM04326.1"/>
    <property type="molecule type" value="Genomic_DNA"/>
</dbReference>
<evidence type="ECO:0000313" key="9">
    <source>
        <dbReference type="Proteomes" id="UP000078561"/>
    </source>
</evidence>
<evidence type="ECO:0000256" key="1">
    <source>
        <dbReference type="ARBA" id="ARBA00004123"/>
    </source>
</evidence>
<dbReference type="STRING" id="4829.A0A163JR03"/>
<gene>
    <name evidence="8" type="primary">ABSGL_10186.1 scaffold 11802</name>
</gene>
<evidence type="ECO:0000259" key="7">
    <source>
        <dbReference type="PROSITE" id="PS00434"/>
    </source>
</evidence>
<dbReference type="InterPro" id="IPR011006">
    <property type="entry name" value="CheY-like_superfamily"/>
</dbReference>
<keyword evidence="3" id="KW-0238">DNA-binding</keyword>
<proteinExistence type="predicted"/>
<dbReference type="InParanoid" id="A0A163JR03"/>
<keyword evidence="5" id="KW-0539">Nucleus</keyword>
<dbReference type="InterPro" id="IPR036388">
    <property type="entry name" value="WH-like_DNA-bd_sf"/>
</dbReference>
<dbReference type="PROSITE" id="PS00434">
    <property type="entry name" value="HSF_DOMAIN"/>
    <property type="match status" value="1"/>
</dbReference>
<dbReference type="Gene3D" id="1.10.10.10">
    <property type="entry name" value="Winged helix-like DNA-binding domain superfamily/Winged helix DNA-binding domain"/>
    <property type="match status" value="1"/>
</dbReference>
<feature type="region of interest" description="Disordered" evidence="6">
    <location>
        <begin position="142"/>
        <end position="191"/>
    </location>
</feature>
<keyword evidence="9" id="KW-1185">Reference proteome</keyword>
<feature type="compositionally biased region" description="Low complexity" evidence="6">
    <location>
        <begin position="175"/>
        <end position="186"/>
    </location>
</feature>
<dbReference type="PRINTS" id="PR00056">
    <property type="entry name" value="HSFDOMAIN"/>
</dbReference>
<protein>
    <recommendedName>
        <fullName evidence="7">HSF-type DNA-binding domain-containing protein</fullName>
    </recommendedName>
</protein>
<dbReference type="Gene3D" id="3.40.50.2300">
    <property type="match status" value="1"/>
</dbReference>
<dbReference type="AlphaFoldDB" id="A0A163JR03"/>
<comment type="subcellular location">
    <subcellularLocation>
        <location evidence="1">Nucleus</location>
    </subcellularLocation>
</comment>
<reference evidence="8" key="1">
    <citation type="submission" date="2016-04" db="EMBL/GenBank/DDBJ databases">
        <authorList>
            <person name="Evans L.H."/>
            <person name="Alamgir A."/>
            <person name="Owens N."/>
            <person name="Weber N.D."/>
            <person name="Virtaneva K."/>
            <person name="Barbian K."/>
            <person name="Babar A."/>
            <person name="Rosenke K."/>
        </authorList>
    </citation>
    <scope>NUCLEOTIDE SEQUENCE [LARGE SCALE GENOMIC DNA]</scope>
    <source>
        <strain evidence="8">CBS 101.48</strain>
    </source>
</reference>
<keyword evidence="2" id="KW-0805">Transcription regulation</keyword>
<organism evidence="8">
    <name type="scientific">Absidia glauca</name>
    <name type="common">Pin mould</name>
    <dbReference type="NCBI Taxonomy" id="4829"/>
    <lineage>
        <taxon>Eukaryota</taxon>
        <taxon>Fungi</taxon>
        <taxon>Fungi incertae sedis</taxon>
        <taxon>Mucoromycota</taxon>
        <taxon>Mucoromycotina</taxon>
        <taxon>Mucoromycetes</taxon>
        <taxon>Mucorales</taxon>
        <taxon>Cunninghamellaceae</taxon>
        <taxon>Absidia</taxon>
    </lineage>
</organism>
<dbReference type="PANTHER" id="PTHR10015:SF361">
    <property type="entry name" value="TRANSCRIPTION FACTOR SKN7"/>
    <property type="match status" value="1"/>
</dbReference>
<dbReference type="SMART" id="SM00415">
    <property type="entry name" value="HSF"/>
    <property type="match status" value="1"/>
</dbReference>
<accession>A0A163JR03</accession>
<evidence type="ECO:0000256" key="2">
    <source>
        <dbReference type="ARBA" id="ARBA00023015"/>
    </source>
</evidence>
<dbReference type="SUPFAM" id="SSF46785">
    <property type="entry name" value="Winged helix' DNA-binding domain"/>
    <property type="match status" value="1"/>
</dbReference>
<dbReference type="OrthoDB" id="60033at2759"/>
<dbReference type="GO" id="GO:0043565">
    <property type="term" value="F:sequence-specific DNA binding"/>
    <property type="evidence" value="ECO:0007669"/>
    <property type="project" value="InterPro"/>
</dbReference>
<dbReference type="InterPro" id="IPR000232">
    <property type="entry name" value="HSF_DNA-bd"/>
</dbReference>